<evidence type="ECO:0000256" key="8">
    <source>
        <dbReference type="ARBA" id="ARBA00031423"/>
    </source>
</evidence>
<comment type="catalytic activity">
    <reaction evidence="1 10">
        <text>Transfers a segment of a (1-&gt;4)-alpha-D-glucan to a new position in an acceptor, which may be glucose or a (1-&gt;4)-alpha-D-glucan.</text>
        <dbReference type="EC" id="2.4.1.25"/>
    </reaction>
</comment>
<evidence type="ECO:0000313" key="13">
    <source>
        <dbReference type="Proteomes" id="UP000183954"/>
    </source>
</evidence>
<evidence type="ECO:0000256" key="4">
    <source>
        <dbReference type="ARBA" id="ARBA00020295"/>
    </source>
</evidence>
<dbReference type="InterPro" id="IPR004185">
    <property type="entry name" value="Glyco_hydro_13_lg-like_dom"/>
</dbReference>
<dbReference type="PANTHER" id="PTHR32438">
    <property type="entry name" value="4-ALPHA-GLUCANOTRANSFERASE DPE1, CHLOROPLASTIC/AMYLOPLASTIC"/>
    <property type="match status" value="1"/>
</dbReference>
<dbReference type="NCBIfam" id="TIGR00217">
    <property type="entry name" value="malQ"/>
    <property type="match status" value="1"/>
</dbReference>
<dbReference type="Pfam" id="PF00128">
    <property type="entry name" value="Alpha-amylase"/>
    <property type="match status" value="1"/>
</dbReference>
<dbReference type="EMBL" id="FQXJ01000008">
    <property type="protein sequence ID" value="SHI13825.1"/>
    <property type="molecule type" value="Genomic_DNA"/>
</dbReference>
<keyword evidence="6 10" id="KW-0808">Transferase</keyword>
<dbReference type="Proteomes" id="UP000183954">
    <property type="component" value="Unassembled WGS sequence"/>
</dbReference>
<dbReference type="NCBIfam" id="NF011080">
    <property type="entry name" value="PRK14508.1-3"/>
    <property type="match status" value="1"/>
</dbReference>
<accession>A0A1M5YNX2</accession>
<dbReference type="InterPro" id="IPR006047">
    <property type="entry name" value="GH13_cat_dom"/>
</dbReference>
<feature type="domain" description="Glycosyl hydrolase family 13 catalytic" evidence="11">
    <location>
        <begin position="155"/>
        <end position="563"/>
    </location>
</feature>
<dbReference type="InterPro" id="IPR017853">
    <property type="entry name" value="GH"/>
</dbReference>
<reference evidence="13" key="1">
    <citation type="submission" date="2016-11" db="EMBL/GenBank/DDBJ databases">
        <authorList>
            <person name="Varghese N."/>
            <person name="Submissions S."/>
        </authorList>
    </citation>
    <scope>NUCLEOTIDE SEQUENCE [LARGE SCALE GENOMIC DNA]</scope>
    <source>
        <strain evidence="13">DSM 15449</strain>
    </source>
</reference>
<evidence type="ECO:0000256" key="10">
    <source>
        <dbReference type="RuleBase" id="RU361207"/>
    </source>
</evidence>
<dbReference type="InterPro" id="IPR045857">
    <property type="entry name" value="O16G_dom_2"/>
</dbReference>
<evidence type="ECO:0000256" key="1">
    <source>
        <dbReference type="ARBA" id="ARBA00000439"/>
    </source>
</evidence>
<dbReference type="GO" id="GO:0005975">
    <property type="term" value="P:carbohydrate metabolic process"/>
    <property type="evidence" value="ECO:0007669"/>
    <property type="project" value="InterPro"/>
</dbReference>
<keyword evidence="7 10" id="KW-0119">Carbohydrate metabolism</keyword>
<keyword evidence="5 10" id="KW-0328">Glycosyltransferase</keyword>
<evidence type="ECO:0000256" key="7">
    <source>
        <dbReference type="ARBA" id="ARBA00023277"/>
    </source>
</evidence>
<dbReference type="SUPFAM" id="SSF81296">
    <property type="entry name" value="E set domains"/>
    <property type="match status" value="1"/>
</dbReference>
<evidence type="ECO:0000259" key="11">
    <source>
        <dbReference type="SMART" id="SM00642"/>
    </source>
</evidence>
<protein>
    <recommendedName>
        <fullName evidence="4 10">4-alpha-glucanotransferase</fullName>
        <ecNumber evidence="3 10">2.4.1.25</ecNumber>
    </recommendedName>
    <alternativeName>
        <fullName evidence="8 10">Amylomaltase</fullName>
    </alternativeName>
    <alternativeName>
        <fullName evidence="9 10">Disproportionating enzyme</fullName>
    </alternativeName>
</protein>
<evidence type="ECO:0000256" key="6">
    <source>
        <dbReference type="ARBA" id="ARBA00022679"/>
    </source>
</evidence>
<gene>
    <name evidence="12" type="ORF">SAMN02746098_02614</name>
</gene>
<dbReference type="OrthoDB" id="9805159at2"/>
<dbReference type="InterPro" id="IPR014756">
    <property type="entry name" value="Ig_E-set"/>
</dbReference>
<dbReference type="GO" id="GO:0004553">
    <property type="term" value="F:hydrolase activity, hydrolyzing O-glycosyl compounds"/>
    <property type="evidence" value="ECO:0007669"/>
    <property type="project" value="InterPro"/>
</dbReference>
<evidence type="ECO:0000256" key="9">
    <source>
        <dbReference type="ARBA" id="ARBA00031501"/>
    </source>
</evidence>
<dbReference type="CDD" id="cd02857">
    <property type="entry name" value="E_set_CDase_PDE_N"/>
    <property type="match status" value="1"/>
</dbReference>
<evidence type="ECO:0000256" key="2">
    <source>
        <dbReference type="ARBA" id="ARBA00005684"/>
    </source>
</evidence>
<organism evidence="12 13">
    <name type="scientific">Desulfosporosinus lacus DSM 15449</name>
    <dbReference type="NCBI Taxonomy" id="1121420"/>
    <lineage>
        <taxon>Bacteria</taxon>
        <taxon>Bacillati</taxon>
        <taxon>Bacillota</taxon>
        <taxon>Clostridia</taxon>
        <taxon>Eubacteriales</taxon>
        <taxon>Desulfitobacteriaceae</taxon>
        <taxon>Desulfosporosinus</taxon>
    </lineage>
</organism>
<dbReference type="Gene3D" id="2.60.40.10">
    <property type="entry name" value="Immunoglobulins"/>
    <property type="match status" value="1"/>
</dbReference>
<name>A0A1M5YNX2_9FIRM</name>
<dbReference type="CDD" id="cd11338">
    <property type="entry name" value="AmyAc_CMD"/>
    <property type="match status" value="1"/>
</dbReference>
<dbReference type="RefSeq" id="WP_073030165.1">
    <property type="nucleotide sequence ID" value="NZ_FQXJ01000008.1"/>
</dbReference>
<keyword evidence="13" id="KW-1185">Reference proteome</keyword>
<dbReference type="GO" id="GO:0004134">
    <property type="term" value="F:4-alpha-glucanotransferase activity"/>
    <property type="evidence" value="ECO:0007669"/>
    <property type="project" value="UniProtKB-EC"/>
</dbReference>
<evidence type="ECO:0000256" key="5">
    <source>
        <dbReference type="ARBA" id="ARBA00022676"/>
    </source>
</evidence>
<proteinExistence type="inferred from homology"/>
<dbReference type="SMART" id="SM00642">
    <property type="entry name" value="Aamy"/>
    <property type="match status" value="1"/>
</dbReference>
<evidence type="ECO:0000313" key="12">
    <source>
        <dbReference type="EMBL" id="SHI13825.1"/>
    </source>
</evidence>
<dbReference type="NCBIfam" id="NF011083">
    <property type="entry name" value="PRK14510.1-2"/>
    <property type="match status" value="1"/>
</dbReference>
<dbReference type="PANTHER" id="PTHR32438:SF5">
    <property type="entry name" value="4-ALPHA-GLUCANOTRANSFERASE DPE1, CHLOROPLASTIC_AMYLOPLASTIC"/>
    <property type="match status" value="1"/>
</dbReference>
<dbReference type="InterPro" id="IPR013783">
    <property type="entry name" value="Ig-like_fold"/>
</dbReference>
<evidence type="ECO:0000256" key="3">
    <source>
        <dbReference type="ARBA" id="ARBA00012560"/>
    </source>
</evidence>
<dbReference type="SUPFAM" id="SSF51445">
    <property type="entry name" value="(Trans)glycosidases"/>
    <property type="match status" value="2"/>
</dbReference>
<dbReference type="Pfam" id="PF02446">
    <property type="entry name" value="Glyco_hydro_77"/>
    <property type="match status" value="1"/>
</dbReference>
<dbReference type="Gene3D" id="3.20.20.80">
    <property type="entry name" value="Glycosidases"/>
    <property type="match status" value="2"/>
</dbReference>
<sequence length="1185" mass="137357">MEFMAYHNSHDFYYRDPFGSVNCGQKITFRISALSPVPIDACILRLWETDREITNLMHQTTKKRSQNAASSEQRSFEVAEKGESYEAEYAVPNTPGLIWYYFVIYAGSHIYYYGNNNKRLGGIGSLWEQEPPAYQITVHKQTAIPEWYKRGVMYQIFIDRFFNPHEKGFICDPRKNTLLHADWSDQPVYIKDEQGRVTDWDFFGGTLQGVIENLPYFQELGISILYFNPIFEASSNHKYDTADYHKIDPMYGDDLVFKRLIDTARHCGISIILDGVFSHTGSDSIYFNKYGNYPEVGAYQSVDSLYYSWYKFKKDRQEYESWWGVDSLPEVNEMNSSYRQFVYGSENSVVQKWLKVGVAGWRLDVADELPDEFIQELRQAIKSINPNAVLIGEVWEDASNKISYDSPRQYFWGDELDAAMNYPFRNSLLSFMLGQSDAKDVYQQIMSLYENYPRENFYAAMNLIGSHDTIRVLTLLGNAPPEKSLTNTERRTFRLSPPARRLAVQRLKLLSLVQMTFPGVPCIYYGDEAGVEGYSDPYNRGTYPWGREDREIIDWYGRILRMRAEFEVLQTGQFEPFYFEPDVYGFSRAGNEEEIVILINRHRDELKLVDLSPKLSSAPFIIDLINGERLSSEMLSAVPINALSGRALLIKKNPPNDLQLQRSCGVLLHISSLPSSWGLGDLGQEAYDFVDFLAESGQSIWQVLPLNPAGAGDCPYQSDSVFAGNSVFISLDHLINEGLLDLKETRRKHEQLIDIGLRESLLNQALKELKQNLLYEAYQKFTERLESSRANSSISLSSEYLSYKYSEYLSQENYVKFQAKHKDWLQDYVLFRALKVHFGGAPWFEWESKIASRETEALFNYSLLLQKERDFNEFLQYTFFYEWNKLKTYAEGKGIKIMGDLPHYVAADSCDVWVNRSLFILDEKGRPSKTAGVPPDYFSKTGQLWGNPVYDWKAHATSQYSWWKMRIYFALDQFNYIRLDHFRGFEAFWEVDAEEETAERGRWIKGPGKRFFESMFEEFGKCPFIVEDLGIITTEVNILKQMFSFPGIKVLQFTPPKELLPDVMGPETNFVYYTGTHDNNTLIGWCERNYLAEEEGQVSITSSQQAISQEVREDCRQLIEELYLSQAVWVILPMQDILGLGDEARMNVPGTVHGNWKWQLDKNVDLDEIKDWLLTQAEKAKRLQI</sequence>
<comment type="similarity">
    <text evidence="2 10">Belongs to the disproportionating enzyme family.</text>
</comment>
<dbReference type="Gene3D" id="2.60.40.1180">
    <property type="entry name" value="Golgi alpha-mannosidase II"/>
    <property type="match status" value="1"/>
</dbReference>
<dbReference type="InterPro" id="IPR003385">
    <property type="entry name" value="Glyco_hydro_77"/>
</dbReference>
<dbReference type="InterPro" id="IPR013780">
    <property type="entry name" value="Glyco_hydro_b"/>
</dbReference>
<dbReference type="Gene3D" id="3.90.400.10">
    <property type="entry name" value="Oligo-1,6-glucosidase, Domain 2"/>
    <property type="match status" value="1"/>
</dbReference>
<dbReference type="STRING" id="1121420.SAMN02746098_02614"/>
<dbReference type="EC" id="2.4.1.25" evidence="3 10"/>
<dbReference type="AlphaFoldDB" id="A0A1M5YNX2"/>